<dbReference type="Gene3D" id="3.30.1490.50">
    <property type="match status" value="1"/>
</dbReference>
<keyword evidence="5 12" id="KW-0436">Ligase</keyword>
<comment type="catalytic activity">
    <reaction evidence="11">
        <text>gamma-L-glutamyl-L-cysteine + glycine + ATP = glutathione + ADP + phosphate + H(+)</text>
        <dbReference type="Rhea" id="RHEA:13557"/>
        <dbReference type="ChEBI" id="CHEBI:15378"/>
        <dbReference type="ChEBI" id="CHEBI:30616"/>
        <dbReference type="ChEBI" id="CHEBI:43474"/>
        <dbReference type="ChEBI" id="CHEBI:57305"/>
        <dbReference type="ChEBI" id="CHEBI:57925"/>
        <dbReference type="ChEBI" id="CHEBI:58173"/>
        <dbReference type="ChEBI" id="CHEBI:456216"/>
        <dbReference type="EC" id="6.3.2.3"/>
    </reaction>
    <physiologicalReaction direction="left-to-right" evidence="11">
        <dbReference type="Rhea" id="RHEA:13558"/>
    </physiologicalReaction>
</comment>
<evidence type="ECO:0000259" key="15">
    <source>
        <dbReference type="Pfam" id="PF03199"/>
    </source>
</evidence>
<dbReference type="GO" id="GO:0005829">
    <property type="term" value="C:cytosol"/>
    <property type="evidence" value="ECO:0007669"/>
    <property type="project" value="TreeGrafter"/>
</dbReference>
<comment type="cofactor">
    <cofactor evidence="12 14">
        <name>Mg(2+)</name>
        <dbReference type="ChEBI" id="CHEBI:18420"/>
    </cofactor>
    <text evidence="12 14">Binds 1 Mg(2+) ion per subunit.</text>
</comment>
<evidence type="ECO:0000256" key="8">
    <source>
        <dbReference type="ARBA" id="ARBA00022741"/>
    </source>
</evidence>
<keyword evidence="9 12" id="KW-0067">ATP-binding</keyword>
<evidence type="ECO:0000256" key="11">
    <source>
        <dbReference type="ARBA" id="ARBA00048871"/>
    </source>
</evidence>
<keyword evidence="17" id="KW-1185">Reference proteome</keyword>
<name>A0AAN4ZFN9_9BILA</name>
<dbReference type="PANTHER" id="PTHR11130">
    <property type="entry name" value="GLUTATHIONE SYNTHETASE"/>
    <property type="match status" value="1"/>
</dbReference>
<feature type="binding site" evidence="13">
    <location>
        <position position="139"/>
    </location>
    <ligand>
        <name>substrate</name>
    </ligand>
</feature>
<keyword evidence="10 12" id="KW-0460">Magnesium</keyword>
<dbReference type="Pfam" id="PF03917">
    <property type="entry name" value="GSH_synth_ATP"/>
    <property type="match status" value="1"/>
</dbReference>
<dbReference type="InterPro" id="IPR014042">
    <property type="entry name" value="Glutathione_synthase_a-hlx"/>
</dbReference>
<reference evidence="17" key="1">
    <citation type="submission" date="2022-10" db="EMBL/GenBank/DDBJ databases">
        <title>Genome assembly of Pristionchus species.</title>
        <authorList>
            <person name="Yoshida K."/>
            <person name="Sommer R.J."/>
        </authorList>
    </citation>
    <scope>NUCLEOTIDE SEQUENCE [LARGE SCALE GENOMIC DNA]</scope>
    <source>
        <strain evidence="17">RS5460</strain>
    </source>
</reference>
<evidence type="ECO:0000313" key="16">
    <source>
        <dbReference type="EMBL" id="GMR36987.1"/>
    </source>
</evidence>
<evidence type="ECO:0000256" key="3">
    <source>
        <dbReference type="ARBA" id="ARBA00012214"/>
    </source>
</evidence>
<dbReference type="InterPro" id="IPR014709">
    <property type="entry name" value="Glutathione_synthase_C_euk"/>
</dbReference>
<dbReference type="InterPro" id="IPR014049">
    <property type="entry name" value="Glutathione_synthase_N_euk"/>
</dbReference>
<feature type="binding site" evidence="14">
    <location>
        <position position="389"/>
    </location>
    <ligand>
        <name>Mg(2+)</name>
        <dbReference type="ChEBI" id="CHEBI:18420"/>
    </ligand>
</feature>
<feature type="domain" description="Glutathione synthase substrate-binding" evidence="15">
    <location>
        <begin position="222"/>
        <end position="323"/>
    </location>
</feature>
<feature type="binding site" evidence="13">
    <location>
        <position position="445"/>
    </location>
    <ligand>
        <name>ATP</name>
        <dbReference type="ChEBI" id="CHEBI:30616"/>
    </ligand>
</feature>
<feature type="binding site" evidence="13">
    <location>
        <position position="470"/>
    </location>
    <ligand>
        <name>substrate</name>
    </ligand>
</feature>
<accession>A0AAN4ZFN9</accession>
<dbReference type="EC" id="6.3.2.3" evidence="3 12"/>
<dbReference type="Pfam" id="PF03199">
    <property type="entry name" value="GSH_synthase"/>
    <property type="match status" value="1"/>
</dbReference>
<dbReference type="Gene3D" id="3.40.50.1760">
    <property type="entry name" value="Glutathione synthase, substrate-binding domain superfamily, eukaryotic"/>
    <property type="match status" value="1"/>
</dbReference>
<proteinExistence type="inferred from homology"/>
<dbReference type="GO" id="GO:0043295">
    <property type="term" value="F:glutathione binding"/>
    <property type="evidence" value="ECO:0007669"/>
    <property type="project" value="UniProtKB-UniRule"/>
</dbReference>
<dbReference type="InterPro" id="IPR005615">
    <property type="entry name" value="Glutathione_synthase"/>
</dbReference>
<evidence type="ECO:0000256" key="10">
    <source>
        <dbReference type="ARBA" id="ARBA00022842"/>
    </source>
</evidence>
<dbReference type="PIRSF" id="PIRSF001558">
    <property type="entry name" value="GSHase"/>
    <property type="match status" value="1"/>
</dbReference>
<dbReference type="InterPro" id="IPR016185">
    <property type="entry name" value="PreATP-grasp_dom_sf"/>
</dbReference>
<evidence type="ECO:0000256" key="7">
    <source>
        <dbReference type="ARBA" id="ARBA00022723"/>
    </source>
</evidence>
<evidence type="ECO:0000256" key="13">
    <source>
        <dbReference type="PIRSR" id="PIRSR001558-1"/>
    </source>
</evidence>
<dbReference type="FunFam" id="3.40.50.1760:FF:000006">
    <property type="entry name" value="Glutathione synthetase"/>
    <property type="match status" value="1"/>
</dbReference>
<dbReference type="GO" id="GO:0000287">
    <property type="term" value="F:magnesium ion binding"/>
    <property type="evidence" value="ECO:0007669"/>
    <property type="project" value="UniProtKB-UniRule"/>
</dbReference>
<dbReference type="Gene3D" id="3.30.1490.80">
    <property type="match status" value="1"/>
</dbReference>
<feature type="binding site" evidence="13">
    <location>
        <begin position="385"/>
        <end position="394"/>
    </location>
    <ligand>
        <name>ATP</name>
        <dbReference type="ChEBI" id="CHEBI:30616"/>
    </ligand>
</feature>
<evidence type="ECO:0000256" key="4">
    <source>
        <dbReference type="ARBA" id="ARBA00020821"/>
    </source>
</evidence>
<feature type="binding site" evidence="14">
    <location>
        <position position="161"/>
    </location>
    <ligand>
        <name>Mg(2+)</name>
        <dbReference type="ChEBI" id="CHEBI:18420"/>
    </ligand>
</feature>
<dbReference type="NCBIfam" id="TIGR01986">
    <property type="entry name" value="glut_syn_euk"/>
    <property type="match status" value="1"/>
</dbReference>
<comment type="caution">
    <text evidence="16">The sequence shown here is derived from an EMBL/GenBank/DDBJ whole genome shotgun (WGS) entry which is preliminary data.</text>
</comment>
<dbReference type="Proteomes" id="UP001328107">
    <property type="component" value="Unassembled WGS sequence"/>
</dbReference>
<dbReference type="FunFam" id="3.30.1490.50:FF:000002">
    <property type="entry name" value="Glutathione synthetase"/>
    <property type="match status" value="1"/>
</dbReference>
<dbReference type="PANTHER" id="PTHR11130:SF0">
    <property type="entry name" value="GLUTATHIONE SYNTHETASE"/>
    <property type="match status" value="1"/>
</dbReference>
<keyword evidence="7 12" id="KW-0479">Metal-binding</keyword>
<evidence type="ECO:0000256" key="1">
    <source>
        <dbReference type="ARBA" id="ARBA00004965"/>
    </source>
</evidence>
<dbReference type="GO" id="GO:0005524">
    <property type="term" value="F:ATP binding"/>
    <property type="evidence" value="ECO:0007669"/>
    <property type="project" value="UniProtKB-UniRule"/>
</dbReference>
<feature type="binding site" evidence="13">
    <location>
        <position position="396"/>
    </location>
    <ligand>
        <name>ATP</name>
        <dbReference type="ChEBI" id="CHEBI:30616"/>
    </ligand>
</feature>
<dbReference type="GO" id="GO:0004363">
    <property type="term" value="F:glutathione synthase activity"/>
    <property type="evidence" value="ECO:0007669"/>
    <property type="project" value="UniProtKB-UniRule"/>
</dbReference>
<gene>
    <name evidence="16" type="ORF">PMAYCL1PPCAC_07182</name>
</gene>
<dbReference type="Gene3D" id="3.30.470.20">
    <property type="entry name" value="ATP-grasp fold, B domain"/>
    <property type="match status" value="1"/>
</dbReference>
<evidence type="ECO:0000256" key="6">
    <source>
        <dbReference type="ARBA" id="ARBA00022684"/>
    </source>
</evidence>
<dbReference type="Gene3D" id="1.10.1080.10">
    <property type="entry name" value="Glutathione Synthetase, Chain A, domain 3"/>
    <property type="match status" value="1"/>
</dbReference>
<keyword evidence="6 12" id="KW-0317">Glutathione biosynthesis</keyword>
<comment type="similarity">
    <text evidence="2 12">Belongs to the eukaryotic GSH synthase family.</text>
</comment>
<evidence type="ECO:0000313" key="17">
    <source>
        <dbReference type="Proteomes" id="UP001328107"/>
    </source>
</evidence>
<evidence type="ECO:0000256" key="12">
    <source>
        <dbReference type="PIRNR" id="PIRNR001558"/>
    </source>
</evidence>
<dbReference type="InterPro" id="IPR004887">
    <property type="entry name" value="GSH_synth_subst-bd"/>
</dbReference>
<dbReference type="InterPro" id="IPR037013">
    <property type="entry name" value="GSH-S_sub-bd_sf"/>
</dbReference>
<evidence type="ECO:0000256" key="2">
    <source>
        <dbReference type="ARBA" id="ARBA00010385"/>
    </source>
</evidence>
<keyword evidence="8 12" id="KW-0547">Nucleotide-binding</keyword>
<dbReference type="SUPFAM" id="SSF56059">
    <property type="entry name" value="Glutathione synthetase ATP-binding domain-like"/>
    <property type="match status" value="1"/>
</dbReference>
<organism evidence="16 17">
    <name type="scientific">Pristionchus mayeri</name>
    <dbReference type="NCBI Taxonomy" id="1317129"/>
    <lineage>
        <taxon>Eukaryota</taxon>
        <taxon>Metazoa</taxon>
        <taxon>Ecdysozoa</taxon>
        <taxon>Nematoda</taxon>
        <taxon>Chromadorea</taxon>
        <taxon>Rhabditida</taxon>
        <taxon>Rhabditina</taxon>
        <taxon>Diplogasteromorpha</taxon>
        <taxon>Diplogasteroidea</taxon>
        <taxon>Neodiplogasteridae</taxon>
        <taxon>Pristionchus</taxon>
    </lineage>
</organism>
<feature type="binding site" evidence="13">
    <location>
        <position position="478"/>
    </location>
    <ligand>
        <name>ATP</name>
        <dbReference type="ChEBI" id="CHEBI:30616"/>
    </ligand>
</feature>
<comment type="pathway">
    <text evidence="1 12">Sulfur metabolism; glutathione biosynthesis; glutathione from L-cysteine and L-glutamate: step 2/2.</text>
</comment>
<evidence type="ECO:0000256" key="9">
    <source>
        <dbReference type="ARBA" id="ARBA00022840"/>
    </source>
</evidence>
<feature type="binding site" evidence="13">
    <location>
        <position position="159"/>
    </location>
    <ligand>
        <name>ATP</name>
        <dbReference type="ChEBI" id="CHEBI:30616"/>
    </ligand>
</feature>
<dbReference type="SUPFAM" id="SSF52440">
    <property type="entry name" value="PreATP-grasp domain"/>
    <property type="match status" value="1"/>
</dbReference>
<feature type="binding site" evidence="13">
    <location>
        <position position="237"/>
    </location>
    <ligand>
        <name>substrate</name>
    </ligand>
</feature>
<feature type="binding site" evidence="13">
    <location>
        <position position="326"/>
    </location>
    <ligand>
        <name>ATP</name>
        <dbReference type="ChEBI" id="CHEBI:30616"/>
    </ligand>
</feature>
<feature type="binding site" evidence="14">
    <location>
        <position position="159"/>
    </location>
    <ligand>
        <name>Mg(2+)</name>
        <dbReference type="ChEBI" id="CHEBI:18420"/>
    </ligand>
</feature>
<dbReference type="AlphaFoldDB" id="A0AAN4ZFN9"/>
<dbReference type="EMBL" id="BTRK01000002">
    <property type="protein sequence ID" value="GMR36987.1"/>
    <property type="molecule type" value="Genomic_DNA"/>
</dbReference>
<sequence length="499" mass="55586">MSDRKHSSVEDIPSFKEDFPSLPLDESTLHSLVEDAQDWAHASGLVMRSADAKSSSDSCIHAPFSLLPAPFPASLYRQAIQVQDATARLYHRLAYDAQWLLAAHENVVKTDEFTRNLCDILKKVTDEGLAQRKTLVIQRSDYMSHKDPFNSEYTLKQVEVNNMASSMGGHAERVSSLHRRVLSLLGMEQARIQAAIPHNKPITMIARALFLAWKEFGRPDGVILVIVEEFNQNQIDQRHVEYELAEQGVNPALIKRMTLTQSHQSLKLDGDRHLVLDGSTVSVVYFRAGYSPDHYHSRNEWDARLTIERSDAIKAPWIGLQVANTKKVQQVLAEDGQLEQFITDFAEAASVRNTFAGLWALDGNDPVAEKIIKHAQAKPEGYVLKPQLEGGGGNFYGEEVRDKLLHATPEERSAYILMEKLRPLVVQSYLVRAHHATPLAESVSELGVYGYAFGDDIDPPVVATGGHLLRTKGKLVLEGGVAVGASVIDSPFLYEYRGE</sequence>
<feature type="binding site" evidence="13">
    <location>
        <position position="472"/>
    </location>
    <ligand>
        <name>ATP</name>
        <dbReference type="ChEBI" id="CHEBI:30616"/>
    </ligand>
</feature>
<evidence type="ECO:0000256" key="14">
    <source>
        <dbReference type="PIRSR" id="PIRSR001558-2"/>
    </source>
</evidence>
<protein>
    <recommendedName>
        <fullName evidence="4 12">Glutathione synthetase</fullName>
        <shortName evidence="12">GSH-S</shortName>
        <ecNumber evidence="3 12">6.3.2.3</ecNumber>
    </recommendedName>
</protein>
<evidence type="ECO:0000256" key="5">
    <source>
        <dbReference type="ARBA" id="ARBA00022598"/>
    </source>
</evidence>